<evidence type="ECO:0000313" key="1">
    <source>
        <dbReference type="EMBL" id="MFI5679892.1"/>
    </source>
</evidence>
<dbReference type="SUPFAM" id="SSF46689">
    <property type="entry name" value="Homeodomain-like"/>
    <property type="match status" value="1"/>
</dbReference>
<keyword evidence="2" id="KW-1185">Reference proteome</keyword>
<dbReference type="Pfam" id="PF13384">
    <property type="entry name" value="HTH_23"/>
    <property type="match status" value="1"/>
</dbReference>
<organism evidence="1 2">
    <name type="scientific">Streptomyces cellulosae</name>
    <dbReference type="NCBI Taxonomy" id="1968"/>
    <lineage>
        <taxon>Bacteria</taxon>
        <taxon>Bacillati</taxon>
        <taxon>Actinomycetota</taxon>
        <taxon>Actinomycetes</taxon>
        <taxon>Kitasatosporales</taxon>
        <taxon>Streptomycetaceae</taxon>
        <taxon>Streptomyces</taxon>
    </lineage>
</organism>
<accession>A0ABW7YDG4</accession>
<evidence type="ECO:0000313" key="2">
    <source>
        <dbReference type="Proteomes" id="UP001612415"/>
    </source>
</evidence>
<dbReference type="InterPro" id="IPR009057">
    <property type="entry name" value="Homeodomain-like_sf"/>
</dbReference>
<dbReference type="Proteomes" id="UP001612415">
    <property type="component" value="Unassembled WGS sequence"/>
</dbReference>
<sequence length="68" mass="8059">MVARRPNGPAGEGWRFARGDRTSDIAKDLRVSERSVEQWRRNWREGGRSARSRWLRRPCPARRRRGGR</sequence>
<protein>
    <submittedName>
        <fullName evidence="1">Helix-turn-helix domain-containing protein</fullName>
    </submittedName>
</protein>
<proteinExistence type="predicted"/>
<comment type="caution">
    <text evidence="1">The sequence shown here is derived from an EMBL/GenBank/DDBJ whole genome shotgun (WGS) entry which is preliminary data.</text>
</comment>
<reference evidence="1 2" key="1">
    <citation type="submission" date="2024-10" db="EMBL/GenBank/DDBJ databases">
        <title>The Natural Products Discovery Center: Release of the First 8490 Sequenced Strains for Exploring Actinobacteria Biosynthetic Diversity.</title>
        <authorList>
            <person name="Kalkreuter E."/>
            <person name="Kautsar S.A."/>
            <person name="Yang D."/>
            <person name="Bader C.D."/>
            <person name="Teijaro C.N."/>
            <person name="Fluegel L."/>
            <person name="Davis C.M."/>
            <person name="Simpson J.R."/>
            <person name="Lauterbach L."/>
            <person name="Steele A.D."/>
            <person name="Gui C."/>
            <person name="Meng S."/>
            <person name="Li G."/>
            <person name="Viehrig K."/>
            <person name="Ye F."/>
            <person name="Su P."/>
            <person name="Kiefer A.F."/>
            <person name="Nichols A."/>
            <person name="Cepeda A.J."/>
            <person name="Yan W."/>
            <person name="Fan B."/>
            <person name="Jiang Y."/>
            <person name="Adhikari A."/>
            <person name="Zheng C.-J."/>
            <person name="Schuster L."/>
            <person name="Cowan T.M."/>
            <person name="Smanski M.J."/>
            <person name="Chevrette M.G."/>
            <person name="De Carvalho L.P.S."/>
            <person name="Shen B."/>
        </authorList>
    </citation>
    <scope>NUCLEOTIDE SEQUENCE [LARGE SCALE GENOMIC DNA]</scope>
    <source>
        <strain evidence="1 2">NPDC051599</strain>
    </source>
</reference>
<name>A0ABW7YDG4_STRCE</name>
<gene>
    <name evidence="1" type="ORF">ACIA8P_35585</name>
</gene>
<dbReference type="RefSeq" id="WP_398660378.1">
    <property type="nucleotide sequence ID" value="NZ_JBITDC010000017.1"/>
</dbReference>
<dbReference type="EMBL" id="JBITDC010000017">
    <property type="protein sequence ID" value="MFI5679892.1"/>
    <property type="molecule type" value="Genomic_DNA"/>
</dbReference>